<evidence type="ECO:0000313" key="11">
    <source>
        <dbReference type="WBParaSite" id="NBR_0001742001-mRNA-1"/>
    </source>
</evidence>
<dbReference type="WBParaSite" id="NBR_0001742001-mRNA-1">
    <property type="protein sequence ID" value="NBR_0001742001-mRNA-1"/>
    <property type="gene ID" value="NBR_0001742001"/>
</dbReference>
<evidence type="ECO:0000256" key="3">
    <source>
        <dbReference type="ARBA" id="ARBA00022896"/>
    </source>
</evidence>
<dbReference type="GO" id="GO:0005783">
    <property type="term" value="C:endoplasmic reticulum"/>
    <property type="evidence" value="ECO:0007669"/>
    <property type="project" value="TreeGrafter"/>
</dbReference>
<dbReference type="STRING" id="27835.A0A0N4YK73"/>
<keyword evidence="3" id="KW-0847">Vitamin C</keyword>
<gene>
    <name evidence="9" type="ORF">NBR_LOCUS17421</name>
</gene>
<dbReference type="GO" id="GO:0031418">
    <property type="term" value="F:L-ascorbic acid binding"/>
    <property type="evidence" value="ECO:0007669"/>
    <property type="project" value="UniProtKB-KW"/>
</dbReference>
<evidence type="ECO:0000256" key="4">
    <source>
        <dbReference type="ARBA" id="ARBA00022964"/>
    </source>
</evidence>
<keyword evidence="7" id="KW-0732">Signal</keyword>
<evidence type="ECO:0000256" key="1">
    <source>
        <dbReference type="ARBA" id="ARBA00001961"/>
    </source>
</evidence>
<evidence type="ECO:0000313" key="9">
    <source>
        <dbReference type="EMBL" id="VDL81071.1"/>
    </source>
</evidence>
<feature type="chain" id="PRO_5043125742" evidence="7">
    <location>
        <begin position="16"/>
        <end position="277"/>
    </location>
</feature>
<sequence length="277" mass="31639">MCGIVALFFLTSAYGNSSPSPASKLQHEPFIGQDRWEPEYLDMCEMEEAEQSSLYCGMYDFNYQRIHFEVVSDEPILIIFRNLLSPQHVEALLDDISAMDIYPQKVINMSSEKYDDMDDTSRVANGTYIHHHATPQFAKAFKISQQVLPFVNFYTSESWQVLSYLPGGHYAHHYDYIIYKEEASYDDGWKSTGNRFATFLIVLQNAEQGGESSTRTPPPIDSVRWRRQLGTQEFSLKGTVFPQLNTTVKASPGDAIFWINMDAEQKCVSCLPHDPVI</sequence>
<keyword evidence="10" id="KW-1185">Reference proteome</keyword>
<evidence type="ECO:0000256" key="6">
    <source>
        <dbReference type="ARBA" id="ARBA00023004"/>
    </source>
</evidence>
<reference evidence="11" key="1">
    <citation type="submission" date="2017-02" db="UniProtKB">
        <authorList>
            <consortium name="WormBaseParasite"/>
        </authorList>
    </citation>
    <scope>IDENTIFICATION</scope>
</reference>
<proteinExistence type="predicted"/>
<organism evidence="11">
    <name type="scientific">Nippostrongylus brasiliensis</name>
    <name type="common">Rat hookworm</name>
    <dbReference type="NCBI Taxonomy" id="27835"/>
    <lineage>
        <taxon>Eukaryota</taxon>
        <taxon>Metazoa</taxon>
        <taxon>Ecdysozoa</taxon>
        <taxon>Nematoda</taxon>
        <taxon>Chromadorea</taxon>
        <taxon>Rhabditida</taxon>
        <taxon>Rhabditina</taxon>
        <taxon>Rhabditomorpha</taxon>
        <taxon>Strongyloidea</taxon>
        <taxon>Heligmosomidae</taxon>
        <taxon>Nippostrongylus</taxon>
    </lineage>
</organism>
<keyword evidence="4" id="KW-0223">Dioxygenase</keyword>
<evidence type="ECO:0000313" key="10">
    <source>
        <dbReference type="Proteomes" id="UP000271162"/>
    </source>
</evidence>
<dbReference type="InterPro" id="IPR006620">
    <property type="entry name" value="Pro_4_hyd_alph"/>
</dbReference>
<feature type="domain" description="Prolyl 4-hydroxylase alpha subunit" evidence="8">
    <location>
        <begin position="75"/>
        <end position="274"/>
    </location>
</feature>
<evidence type="ECO:0000256" key="5">
    <source>
        <dbReference type="ARBA" id="ARBA00023002"/>
    </source>
</evidence>
<dbReference type="GO" id="GO:0004656">
    <property type="term" value="F:procollagen-proline 4-dioxygenase activity"/>
    <property type="evidence" value="ECO:0007669"/>
    <property type="project" value="TreeGrafter"/>
</dbReference>
<evidence type="ECO:0000259" key="8">
    <source>
        <dbReference type="SMART" id="SM00702"/>
    </source>
</evidence>
<dbReference type="OMA" id="QCESIIG"/>
<accession>A0A0N4YK73</accession>
<dbReference type="AlphaFoldDB" id="A0A0N4YK73"/>
<evidence type="ECO:0000256" key="2">
    <source>
        <dbReference type="ARBA" id="ARBA00022723"/>
    </source>
</evidence>
<evidence type="ECO:0000256" key="7">
    <source>
        <dbReference type="SAM" id="SignalP"/>
    </source>
</evidence>
<dbReference type="SMART" id="SM00702">
    <property type="entry name" value="P4Hc"/>
    <property type="match status" value="1"/>
</dbReference>
<keyword evidence="5" id="KW-0560">Oxidoreductase</keyword>
<name>A0A0N4YK73_NIPBR</name>
<protein>
    <submittedName>
        <fullName evidence="11">P4Hc domain-containing protein</fullName>
    </submittedName>
</protein>
<dbReference type="Proteomes" id="UP000271162">
    <property type="component" value="Unassembled WGS sequence"/>
</dbReference>
<keyword evidence="6" id="KW-0408">Iron</keyword>
<dbReference type="PANTHER" id="PTHR10869:SF210">
    <property type="entry name" value="FE2OG DIOXYGENASE DOMAIN-CONTAINING PROTEIN"/>
    <property type="match status" value="1"/>
</dbReference>
<dbReference type="EMBL" id="UYSL01022754">
    <property type="protein sequence ID" value="VDL81071.1"/>
    <property type="molecule type" value="Genomic_DNA"/>
</dbReference>
<dbReference type="Gene3D" id="2.60.120.620">
    <property type="entry name" value="q2cbj1_9rhob like domain"/>
    <property type="match status" value="1"/>
</dbReference>
<dbReference type="GO" id="GO:0005506">
    <property type="term" value="F:iron ion binding"/>
    <property type="evidence" value="ECO:0007669"/>
    <property type="project" value="InterPro"/>
</dbReference>
<comment type="cofactor">
    <cofactor evidence="1">
        <name>L-ascorbate</name>
        <dbReference type="ChEBI" id="CHEBI:38290"/>
    </cofactor>
</comment>
<keyword evidence="2" id="KW-0479">Metal-binding</keyword>
<dbReference type="InterPro" id="IPR045054">
    <property type="entry name" value="P4HA-like"/>
</dbReference>
<reference evidence="9 10" key="2">
    <citation type="submission" date="2018-11" db="EMBL/GenBank/DDBJ databases">
        <authorList>
            <consortium name="Pathogen Informatics"/>
        </authorList>
    </citation>
    <scope>NUCLEOTIDE SEQUENCE [LARGE SCALE GENOMIC DNA]</scope>
</reference>
<feature type="signal peptide" evidence="7">
    <location>
        <begin position="1"/>
        <end position="15"/>
    </location>
</feature>
<dbReference type="PANTHER" id="PTHR10869">
    <property type="entry name" value="PROLYL 4-HYDROXYLASE ALPHA SUBUNIT"/>
    <property type="match status" value="1"/>
</dbReference>